<dbReference type="InterPro" id="IPR017853">
    <property type="entry name" value="GH"/>
</dbReference>
<dbReference type="CDD" id="cd06414">
    <property type="entry name" value="GH25_LytC-like"/>
    <property type="match status" value="1"/>
</dbReference>
<feature type="transmembrane region" description="Helical" evidence="3">
    <location>
        <begin position="12"/>
        <end position="38"/>
    </location>
</feature>
<keyword evidence="3" id="KW-1133">Transmembrane helix</keyword>
<comment type="similarity">
    <text evidence="1">Belongs to the glycosyl hydrolase 25 family.</text>
</comment>
<dbReference type="GO" id="GO:0016998">
    <property type="term" value="P:cell wall macromolecule catabolic process"/>
    <property type="evidence" value="ECO:0007669"/>
    <property type="project" value="InterPro"/>
</dbReference>
<dbReference type="InterPro" id="IPR002053">
    <property type="entry name" value="Glyco_hydro_25"/>
</dbReference>
<accession>A0A9D1UDB2</accession>
<keyword evidence="3" id="KW-0812">Transmembrane</keyword>
<reference evidence="4" key="2">
    <citation type="submission" date="2021-04" db="EMBL/GenBank/DDBJ databases">
        <authorList>
            <person name="Gilroy R."/>
        </authorList>
    </citation>
    <scope>NUCLEOTIDE SEQUENCE</scope>
    <source>
        <strain evidence="4">CHK195-6426</strain>
    </source>
</reference>
<keyword evidence="3" id="KW-0472">Membrane</keyword>
<keyword evidence="4" id="KW-0378">Hydrolase</keyword>
<evidence type="ECO:0000256" key="3">
    <source>
        <dbReference type="SAM" id="Phobius"/>
    </source>
</evidence>
<dbReference type="GO" id="GO:0003796">
    <property type="term" value="F:lysozyme activity"/>
    <property type="evidence" value="ECO:0007669"/>
    <property type="project" value="InterPro"/>
</dbReference>
<feature type="compositionally biased region" description="Polar residues" evidence="2">
    <location>
        <begin position="64"/>
        <end position="73"/>
    </location>
</feature>
<dbReference type="PANTHER" id="PTHR34135">
    <property type="entry name" value="LYSOZYME"/>
    <property type="match status" value="1"/>
</dbReference>
<dbReference type="AlphaFoldDB" id="A0A9D1UDB2"/>
<evidence type="ECO:0000256" key="1">
    <source>
        <dbReference type="ARBA" id="ARBA00010646"/>
    </source>
</evidence>
<dbReference type="GO" id="GO:0016052">
    <property type="term" value="P:carbohydrate catabolic process"/>
    <property type="evidence" value="ECO:0007669"/>
    <property type="project" value="TreeGrafter"/>
</dbReference>
<dbReference type="Pfam" id="PF01183">
    <property type="entry name" value="Glyco_hydro_25"/>
    <property type="match status" value="1"/>
</dbReference>
<dbReference type="EMBL" id="DXGH01000069">
    <property type="protein sequence ID" value="HIW82290.1"/>
    <property type="molecule type" value="Genomic_DNA"/>
</dbReference>
<name>A0A9D1UDB2_9FIRM</name>
<dbReference type="GO" id="GO:0009253">
    <property type="term" value="P:peptidoglycan catabolic process"/>
    <property type="evidence" value="ECO:0007669"/>
    <property type="project" value="InterPro"/>
</dbReference>
<feature type="region of interest" description="Disordered" evidence="2">
    <location>
        <begin position="63"/>
        <end position="82"/>
    </location>
</feature>
<dbReference type="PANTHER" id="PTHR34135:SF2">
    <property type="entry name" value="LYSOZYME"/>
    <property type="match status" value="1"/>
</dbReference>
<feature type="compositionally biased region" description="Acidic residues" evidence="2">
    <location>
        <begin position="98"/>
        <end position="115"/>
    </location>
</feature>
<evidence type="ECO:0000313" key="5">
    <source>
        <dbReference type="Proteomes" id="UP000824265"/>
    </source>
</evidence>
<dbReference type="PROSITE" id="PS51904">
    <property type="entry name" value="GLYCOSYL_HYDROL_F25_2"/>
    <property type="match status" value="1"/>
</dbReference>
<dbReference type="SUPFAM" id="SSF51445">
    <property type="entry name" value="(Trans)glycosidases"/>
    <property type="match status" value="1"/>
</dbReference>
<dbReference type="Proteomes" id="UP000824265">
    <property type="component" value="Unassembled WGS sequence"/>
</dbReference>
<reference evidence="4" key="1">
    <citation type="journal article" date="2021" name="PeerJ">
        <title>Extensive microbial diversity within the chicken gut microbiome revealed by metagenomics and culture.</title>
        <authorList>
            <person name="Gilroy R."/>
            <person name="Ravi A."/>
            <person name="Getino M."/>
            <person name="Pursley I."/>
            <person name="Horton D.L."/>
            <person name="Alikhan N.F."/>
            <person name="Baker D."/>
            <person name="Gharbi K."/>
            <person name="Hall N."/>
            <person name="Watson M."/>
            <person name="Adriaenssens E.M."/>
            <person name="Foster-Nyarko E."/>
            <person name="Jarju S."/>
            <person name="Secka A."/>
            <person name="Antonio M."/>
            <person name="Oren A."/>
            <person name="Chaudhuri R.R."/>
            <person name="La Ragione R."/>
            <person name="Hildebrand F."/>
            <person name="Pallen M.J."/>
        </authorList>
    </citation>
    <scope>NUCLEOTIDE SEQUENCE</scope>
    <source>
        <strain evidence="4">CHK195-6426</strain>
    </source>
</reference>
<evidence type="ECO:0000256" key="2">
    <source>
        <dbReference type="SAM" id="MobiDB-lite"/>
    </source>
</evidence>
<dbReference type="Gene3D" id="3.20.20.80">
    <property type="entry name" value="Glycosidases"/>
    <property type="match status" value="1"/>
</dbReference>
<evidence type="ECO:0000313" key="4">
    <source>
        <dbReference type="EMBL" id="HIW82290.1"/>
    </source>
</evidence>
<proteinExistence type="inferred from homology"/>
<gene>
    <name evidence="4" type="ORF">H9742_12370</name>
</gene>
<feature type="region of interest" description="Disordered" evidence="2">
    <location>
        <begin position="98"/>
        <end position="123"/>
    </location>
</feature>
<sequence length="372" mass="42161">MRLPEDYNDHSGLTPTVVSAIVAVTLFVGAILAVVLLMNSQSPAGKRQAQAKETGVFIEEETLEQSAEGSSYPDTEDILTGSTLSPDDFDFWDMYPEETEEAKEPSQEETPETVENDPATDGKHTLIEYDDGKEEWVLISPYLPKHEYDFTRLVYQSNLMKYYEDGKLVSFVGADISKYQDYVDFGKLKKAGVDFVMLRVGARGYGSGQLVLDEYFAENIKRASDAGLEIGVYFFSQAISNEEAVEEANMVLENIKDYEITYPVAFDMEYIENDASRIDSLSKSEKTEITKTFLDTIQNAGYKAMLYGDKEWLLKDIDLSKLTAYDVWFSQESDIPDYPYRFTMWQYTKKASIDGIAGYADLNISFIDYSEK</sequence>
<comment type="caution">
    <text evidence="4">The sequence shown here is derived from an EMBL/GenBank/DDBJ whole genome shotgun (WGS) entry which is preliminary data.</text>
</comment>
<protein>
    <submittedName>
        <fullName evidence="4">Glycoside hydrolase family 25 protein</fullName>
    </submittedName>
</protein>
<organism evidence="4 5">
    <name type="scientific">Candidatus Acetatifactor stercoripullorum</name>
    <dbReference type="NCBI Taxonomy" id="2838414"/>
    <lineage>
        <taxon>Bacteria</taxon>
        <taxon>Bacillati</taxon>
        <taxon>Bacillota</taxon>
        <taxon>Clostridia</taxon>
        <taxon>Lachnospirales</taxon>
        <taxon>Lachnospiraceae</taxon>
        <taxon>Acetatifactor</taxon>
    </lineage>
</organism>